<dbReference type="PANTHER" id="PTHR42785">
    <property type="entry name" value="DNA TOPOISOMERASE, TYPE IA, CORE"/>
    <property type="match status" value="1"/>
</dbReference>
<feature type="site" description="Interaction with DNA" evidence="8">
    <location>
        <position position="159"/>
    </location>
</feature>
<dbReference type="SUPFAM" id="SSF56712">
    <property type="entry name" value="Prokaryotic type I DNA topoisomerase"/>
    <property type="match status" value="1"/>
</dbReference>
<feature type="region of interest" description="Disordered" evidence="9">
    <location>
        <begin position="762"/>
        <end position="818"/>
    </location>
</feature>
<dbReference type="Pfam" id="PF01751">
    <property type="entry name" value="Toprim"/>
    <property type="match status" value="1"/>
</dbReference>
<keyword evidence="6 8" id="KW-0238">DNA-binding</keyword>
<comment type="function">
    <text evidence="8">Releases the supercoiling and torsional tension of DNA, which is introduced during the DNA replication and transcription, by transiently cleaving and rejoining one strand of the DNA duplex. Introduces a single-strand break via transesterification at a target site in duplex DNA. The scissile phosphodiester is attacked by the catalytic tyrosine of the enzyme, resulting in the formation of a DNA-(5'-phosphotyrosyl)-enzyme intermediate and the expulsion of a 3'-OH DNA strand. The free DNA strand then undergoes passage around the unbroken strand, thus removing DNA supercoils. Finally, in the religation step, the DNA 3'-OH attacks the covalent intermediate to expel the active-site tyrosine and restore the DNA phosphodiester backbone.</text>
</comment>
<gene>
    <name evidence="8" type="primary">topA</name>
    <name evidence="12" type="ORF">F3N42_08325</name>
</gene>
<evidence type="ECO:0000256" key="7">
    <source>
        <dbReference type="ARBA" id="ARBA00023235"/>
    </source>
</evidence>
<feature type="site" description="Interaction with DNA" evidence="8">
    <location>
        <position position="143"/>
    </location>
</feature>
<dbReference type="InterPro" id="IPR028612">
    <property type="entry name" value="Topoisom_1_IA"/>
</dbReference>
<evidence type="ECO:0000256" key="9">
    <source>
        <dbReference type="SAM" id="MobiDB-lite"/>
    </source>
</evidence>
<dbReference type="SMART" id="SM00436">
    <property type="entry name" value="TOP1Bc"/>
    <property type="match status" value="1"/>
</dbReference>
<dbReference type="CDD" id="cd00186">
    <property type="entry name" value="TOP1Ac"/>
    <property type="match status" value="1"/>
</dbReference>
<dbReference type="CDD" id="cd03363">
    <property type="entry name" value="TOPRIM_TopoIA_TopoI"/>
    <property type="match status" value="1"/>
</dbReference>
<dbReference type="AlphaFoldDB" id="A0A5N0TDE8"/>
<dbReference type="Proteomes" id="UP000325372">
    <property type="component" value="Unassembled WGS sequence"/>
</dbReference>
<dbReference type="GO" id="GO:0046872">
    <property type="term" value="F:metal ion binding"/>
    <property type="evidence" value="ECO:0007669"/>
    <property type="project" value="UniProtKB-KW"/>
</dbReference>
<dbReference type="Gene3D" id="3.40.50.140">
    <property type="match status" value="1"/>
</dbReference>
<feature type="region of interest" description="Interaction with DNA" evidence="8">
    <location>
        <begin position="167"/>
        <end position="172"/>
    </location>
</feature>
<feature type="site" description="Interaction with DNA" evidence="8">
    <location>
        <position position="319"/>
    </location>
</feature>
<sequence>MAKNLLIVESPAKATTINRYLGPDFEVLASYGHIRDLPSKDGAVDIDNDFAMHYELSDGSKKHVDRIIKAAKKAEAVYLATDLDREGEAISWHIYEILREKGLVDGRDFYRVEFSEITKRAIEEAVANPRELSMDLVNAQQARRALDHLVGFNLSPLLWRKIKTGLSAGRVQSPALRMIVEREREIEAFDPQEYWSFHADMQKGDTPFESRLVQLNGKKYEQFDITDGDTAAGARAALAGHAGVGGTADAPTPGRLVVNRVDRSQRQRRPAAPFITSTLQMDASRKLGFTARRTMQTAQQLYEGVAIDGVNQGLITYMRTDSVTLSNDALNDLRGQISRQFGADYLPEKPNFYANKSKNAQEAHEAIRPTMADLTPDKAKRYLSEDQARLYGLIWKRSVASQMTPAKLDLVAVEFDCGAGATFRANGSVVTFPGFLAAYEESAAQGKEEKEVRLPQLEEGDEVVVNDIRADQHFTQPPPRYSEASLVKTLEEYGIGRPSTYASIIQTLQNRHYVYIDRRRFIPTDTGRVVERFLENHFDDYVDYEFTARLEDDLDAVSRGERDWKPLLTEFWKPFHERIEEKAETVSRDDARQARILGDDPKTGKPVSVRLGRYGPHAMIGTRDDDDKPAFAGLRPGQSLETITLEEALELFKLPRDLGETEDGEDIAAGIGRFGPFIRYGSKFVSLKEIDPHDVTLEQALELIAAKKQADLDKILRTWEDSEIQILKGRWGPFITDGHKNVRLPKDREPESYTLEECEAVLEAAPEPKRGRRKKAAKKKARKKTTKKAAGKKTSKKKASKKKATKKSTAKVPASTEA</sequence>
<dbReference type="InterPro" id="IPR005733">
    <property type="entry name" value="TopoI_bac-type"/>
</dbReference>
<dbReference type="GO" id="GO:0003917">
    <property type="term" value="F:DNA topoisomerase type I (single strand cut, ATP-independent) activity"/>
    <property type="evidence" value="ECO:0007669"/>
    <property type="project" value="UniProtKB-UniRule"/>
</dbReference>
<evidence type="ECO:0000256" key="8">
    <source>
        <dbReference type="HAMAP-Rule" id="MF_00952"/>
    </source>
</evidence>
<feature type="compositionally biased region" description="Basic residues" evidence="9">
    <location>
        <begin position="770"/>
        <end position="809"/>
    </location>
</feature>
<dbReference type="InterPro" id="IPR023405">
    <property type="entry name" value="Topo_IA_core_domain"/>
</dbReference>
<dbReference type="SMART" id="SM00437">
    <property type="entry name" value="TOP1Ac"/>
    <property type="match status" value="1"/>
</dbReference>
<dbReference type="EC" id="5.6.2.1" evidence="8"/>
<evidence type="ECO:0000256" key="3">
    <source>
        <dbReference type="ARBA" id="ARBA00022723"/>
    </source>
</evidence>
<feature type="domain" description="Topo IA-type catalytic" evidence="11">
    <location>
        <begin position="133"/>
        <end position="579"/>
    </location>
</feature>
<keyword evidence="4" id="KW-0460">Magnesium</keyword>
<feature type="site" description="Interaction with DNA" evidence="8">
    <location>
        <position position="147"/>
    </location>
</feature>
<dbReference type="PROSITE" id="PS00396">
    <property type="entry name" value="TOPO_IA_1"/>
    <property type="match status" value="1"/>
</dbReference>
<accession>A0A5N0TDE8</accession>
<evidence type="ECO:0000313" key="12">
    <source>
        <dbReference type="EMBL" id="KAA9131319.1"/>
    </source>
</evidence>
<evidence type="ECO:0000256" key="6">
    <source>
        <dbReference type="ARBA" id="ARBA00023125"/>
    </source>
</evidence>
<dbReference type="InterPro" id="IPR003601">
    <property type="entry name" value="Topo_IA_2"/>
</dbReference>
<dbReference type="InterPro" id="IPR013497">
    <property type="entry name" value="Topo_IA_cen"/>
</dbReference>
<keyword evidence="7 8" id="KW-0413">Isomerase</keyword>
<dbReference type="InterPro" id="IPR013824">
    <property type="entry name" value="Topo_IA_cen_sub1"/>
</dbReference>
<evidence type="ECO:0000313" key="13">
    <source>
        <dbReference type="Proteomes" id="UP000325372"/>
    </source>
</evidence>
<proteinExistence type="inferred from homology"/>
<dbReference type="PANTHER" id="PTHR42785:SF1">
    <property type="entry name" value="DNA TOPOISOMERASE"/>
    <property type="match status" value="1"/>
</dbReference>
<dbReference type="InterPro" id="IPR025589">
    <property type="entry name" value="Toprim_C_rpt"/>
</dbReference>
<evidence type="ECO:0000259" key="11">
    <source>
        <dbReference type="PROSITE" id="PS52039"/>
    </source>
</evidence>
<dbReference type="NCBIfam" id="TIGR01051">
    <property type="entry name" value="topA_bact"/>
    <property type="match status" value="1"/>
</dbReference>
<feature type="site" description="Interaction with DNA" evidence="8">
    <location>
        <position position="511"/>
    </location>
</feature>
<dbReference type="EMBL" id="VYXP01000005">
    <property type="protein sequence ID" value="KAA9131319.1"/>
    <property type="molecule type" value="Genomic_DNA"/>
</dbReference>
<organism evidence="12 13">
    <name type="scientific">Marinihelvus fidelis</name>
    <dbReference type="NCBI Taxonomy" id="2613842"/>
    <lineage>
        <taxon>Bacteria</taxon>
        <taxon>Pseudomonadati</taxon>
        <taxon>Pseudomonadota</taxon>
        <taxon>Gammaproteobacteria</taxon>
        <taxon>Chromatiales</taxon>
        <taxon>Wenzhouxiangellaceae</taxon>
        <taxon>Marinihelvus</taxon>
    </lineage>
</organism>
<dbReference type="RefSeq" id="WP_150863969.1">
    <property type="nucleotide sequence ID" value="NZ_VYXP01000005.1"/>
</dbReference>
<evidence type="ECO:0000256" key="1">
    <source>
        <dbReference type="ARBA" id="ARBA00000213"/>
    </source>
</evidence>
<dbReference type="NCBIfam" id="NF006451">
    <property type="entry name" value="PRK08780.1"/>
    <property type="match status" value="1"/>
</dbReference>
<dbReference type="InterPro" id="IPR000380">
    <property type="entry name" value="Topo_IA"/>
</dbReference>
<feature type="site" description="Interaction with DNA" evidence="8">
    <location>
        <position position="144"/>
    </location>
</feature>
<dbReference type="Gene3D" id="1.10.290.10">
    <property type="entry name" value="Topoisomerase I, domain 4"/>
    <property type="match status" value="1"/>
</dbReference>
<dbReference type="InterPro" id="IPR034149">
    <property type="entry name" value="TOPRIM_TopoI"/>
</dbReference>
<name>A0A5N0TDE8_9GAMM</name>
<comment type="caution">
    <text evidence="12">The sequence shown here is derived from an EMBL/GenBank/DDBJ whole genome shotgun (WGS) entry which is preliminary data.</text>
</comment>
<dbReference type="PRINTS" id="PR00417">
    <property type="entry name" value="PRTPISMRASEI"/>
</dbReference>
<dbReference type="InterPro" id="IPR003602">
    <property type="entry name" value="Topo_IA_DNA-bd_dom"/>
</dbReference>
<keyword evidence="5 8" id="KW-0799">Topoisomerase</keyword>
<evidence type="ECO:0000256" key="4">
    <source>
        <dbReference type="ARBA" id="ARBA00022842"/>
    </source>
</evidence>
<dbReference type="Gene3D" id="2.70.20.10">
    <property type="entry name" value="Topoisomerase I, domain 3"/>
    <property type="match status" value="1"/>
</dbReference>
<reference evidence="12 13" key="1">
    <citation type="submission" date="2019-09" db="EMBL/GenBank/DDBJ databases">
        <title>Wenzhouxiangella sp. Genome sequencing and assembly.</title>
        <authorList>
            <person name="Zhang R."/>
        </authorList>
    </citation>
    <scope>NUCLEOTIDE SEQUENCE [LARGE SCALE GENOMIC DNA]</scope>
    <source>
        <strain evidence="12 13">W260</strain>
    </source>
</reference>
<dbReference type="PROSITE" id="PS52039">
    <property type="entry name" value="TOPO_IA_2"/>
    <property type="match status" value="1"/>
</dbReference>
<dbReference type="PROSITE" id="PS50880">
    <property type="entry name" value="TOPRIM"/>
    <property type="match status" value="1"/>
</dbReference>
<comment type="catalytic activity">
    <reaction evidence="1 8">
        <text>ATP-independent breakage of single-stranded DNA, followed by passage and rejoining.</text>
        <dbReference type="EC" id="5.6.2.1"/>
    </reaction>
</comment>
<comment type="similarity">
    <text evidence="2 8">Belongs to the type IA topoisomerase family.</text>
</comment>
<evidence type="ECO:0000259" key="10">
    <source>
        <dbReference type="PROSITE" id="PS50880"/>
    </source>
</evidence>
<keyword evidence="13" id="KW-1185">Reference proteome</keyword>
<dbReference type="Pfam" id="PF13368">
    <property type="entry name" value="Toprim_C_rpt"/>
    <property type="match status" value="3"/>
</dbReference>
<comment type="caution">
    <text evidence="8">Lacks conserved residue(s) required for the propagation of feature annotation.</text>
</comment>
<protein>
    <recommendedName>
        <fullName evidence="8">DNA topoisomerase 1</fullName>
        <ecNumber evidence="8">5.6.2.1</ecNumber>
    </recommendedName>
    <alternativeName>
        <fullName evidence="8">DNA topoisomerase I</fullName>
    </alternativeName>
</protein>
<dbReference type="Gene3D" id="1.10.460.10">
    <property type="entry name" value="Topoisomerase I, domain 2"/>
    <property type="match status" value="1"/>
</dbReference>
<dbReference type="InterPro" id="IPR006171">
    <property type="entry name" value="TOPRIM_dom"/>
</dbReference>
<evidence type="ECO:0000256" key="5">
    <source>
        <dbReference type="ARBA" id="ARBA00023029"/>
    </source>
</evidence>
<feature type="active site" description="O-(5'-phospho-DNA)-tyrosine intermediate" evidence="8">
    <location>
        <position position="317"/>
    </location>
</feature>
<comment type="subunit">
    <text evidence="8">Monomer.</text>
</comment>
<dbReference type="Pfam" id="PF01131">
    <property type="entry name" value="Topoisom_bac"/>
    <property type="match status" value="1"/>
</dbReference>
<dbReference type="GO" id="GO:0003677">
    <property type="term" value="F:DNA binding"/>
    <property type="evidence" value="ECO:0007669"/>
    <property type="project" value="UniProtKB-KW"/>
</dbReference>
<dbReference type="InterPro" id="IPR013825">
    <property type="entry name" value="Topo_IA_cen_sub2"/>
</dbReference>
<keyword evidence="3" id="KW-0479">Metal-binding</keyword>
<dbReference type="InterPro" id="IPR013826">
    <property type="entry name" value="Topo_IA_cen_sub3"/>
</dbReference>
<dbReference type="InterPro" id="IPR023406">
    <property type="entry name" value="Topo_IA_AS"/>
</dbReference>
<dbReference type="GO" id="GO:0006265">
    <property type="term" value="P:DNA topological change"/>
    <property type="evidence" value="ECO:0007669"/>
    <property type="project" value="UniProtKB-UniRule"/>
</dbReference>
<evidence type="ECO:0000256" key="2">
    <source>
        <dbReference type="ARBA" id="ARBA00009446"/>
    </source>
</evidence>
<dbReference type="SMART" id="SM00493">
    <property type="entry name" value="TOPRIM"/>
    <property type="match status" value="1"/>
</dbReference>
<feature type="domain" description="Toprim" evidence="10">
    <location>
        <begin position="3"/>
        <end position="113"/>
    </location>
</feature>
<feature type="site" description="Interaction with DNA" evidence="8">
    <location>
        <position position="33"/>
    </location>
</feature>
<dbReference type="HAMAP" id="MF_00952">
    <property type="entry name" value="Topoisom_1_prok"/>
    <property type="match status" value="1"/>
</dbReference>